<reference evidence="2" key="1">
    <citation type="submission" date="2020-08" db="EMBL/GenBank/DDBJ databases">
        <title>Whole genome shotgun sequence of Polymorphospora rubra NBRC 101157.</title>
        <authorList>
            <person name="Komaki H."/>
            <person name="Tamura T."/>
        </authorList>
    </citation>
    <scope>NUCLEOTIDE SEQUENCE</scope>
    <source>
        <strain evidence="2">NBRC 101157</strain>
    </source>
</reference>
<keyword evidence="1" id="KW-0812">Transmembrane</keyword>
<dbReference type="AlphaFoldDB" id="A0A810N3J6"/>
<sequence length="151" mass="15966">MAHNPVNHPARPIYRAIGALIGLYLIAFGVLGFIETGGGEFFAQDGGAVLGQGTNLGFSVVSVVLGVIILVATGLGRNIDAAVNKWFGYLFMALGLGELAVLRTDANIFNFTVTTVVVTMLIGIVLLMAGMYGKVGSDDEHRAWQDARLIL</sequence>
<dbReference type="RefSeq" id="WP_212826275.1">
    <property type="nucleotide sequence ID" value="NZ_AP023359.1"/>
</dbReference>
<evidence type="ECO:0008006" key="4">
    <source>
        <dbReference type="Google" id="ProtNLM"/>
    </source>
</evidence>
<accession>A0A810N3J6</accession>
<dbReference type="Pfam" id="PF14325">
    <property type="entry name" value="DUF4383"/>
    <property type="match status" value="1"/>
</dbReference>
<feature type="transmembrane region" description="Helical" evidence="1">
    <location>
        <begin position="54"/>
        <end position="74"/>
    </location>
</feature>
<feature type="transmembrane region" description="Helical" evidence="1">
    <location>
        <begin position="108"/>
        <end position="132"/>
    </location>
</feature>
<dbReference type="EMBL" id="AP023359">
    <property type="protein sequence ID" value="BCJ66278.1"/>
    <property type="molecule type" value="Genomic_DNA"/>
</dbReference>
<keyword evidence="3" id="KW-1185">Reference proteome</keyword>
<name>A0A810N3J6_9ACTN</name>
<keyword evidence="1" id="KW-0472">Membrane</keyword>
<dbReference type="KEGG" id="pry:Prubr_32990"/>
<gene>
    <name evidence="2" type="ORF">Prubr_32990</name>
</gene>
<feature type="transmembrane region" description="Helical" evidence="1">
    <location>
        <begin position="86"/>
        <end position="102"/>
    </location>
</feature>
<protein>
    <recommendedName>
        <fullName evidence="4">DUF4383 domain-containing protein</fullName>
    </recommendedName>
</protein>
<evidence type="ECO:0000313" key="3">
    <source>
        <dbReference type="Proteomes" id="UP000680866"/>
    </source>
</evidence>
<evidence type="ECO:0000256" key="1">
    <source>
        <dbReference type="SAM" id="Phobius"/>
    </source>
</evidence>
<evidence type="ECO:0000313" key="2">
    <source>
        <dbReference type="EMBL" id="BCJ66278.1"/>
    </source>
</evidence>
<organism evidence="2 3">
    <name type="scientific">Polymorphospora rubra</name>
    <dbReference type="NCBI Taxonomy" id="338584"/>
    <lineage>
        <taxon>Bacteria</taxon>
        <taxon>Bacillati</taxon>
        <taxon>Actinomycetota</taxon>
        <taxon>Actinomycetes</taxon>
        <taxon>Micromonosporales</taxon>
        <taxon>Micromonosporaceae</taxon>
        <taxon>Polymorphospora</taxon>
    </lineage>
</organism>
<dbReference type="Proteomes" id="UP000680866">
    <property type="component" value="Chromosome"/>
</dbReference>
<proteinExistence type="predicted"/>
<keyword evidence="1" id="KW-1133">Transmembrane helix</keyword>
<feature type="transmembrane region" description="Helical" evidence="1">
    <location>
        <begin position="12"/>
        <end position="34"/>
    </location>
</feature>